<dbReference type="Pfam" id="PF00646">
    <property type="entry name" value="F-box"/>
    <property type="match status" value="1"/>
</dbReference>
<evidence type="ECO:0000313" key="2">
    <source>
        <dbReference type="EMBL" id="KAL0488523.1"/>
    </source>
</evidence>
<name>A0AAW2ZFB8_9EUKA</name>
<evidence type="ECO:0000313" key="3">
    <source>
        <dbReference type="Proteomes" id="UP001431209"/>
    </source>
</evidence>
<keyword evidence="3" id="KW-1185">Reference proteome</keyword>
<evidence type="ECO:0000259" key="1">
    <source>
        <dbReference type="PROSITE" id="PS50181"/>
    </source>
</evidence>
<accession>A0AAW2ZFB8</accession>
<dbReference type="EMBL" id="JAOPGA020001447">
    <property type="protein sequence ID" value="KAL0488523.1"/>
    <property type="molecule type" value="Genomic_DNA"/>
</dbReference>
<sequence>MKRKGTQLQSGHCEKKTKYTIDILNLPELVIGEIISYLDYKSLNSLKQSSIRLSQLISSMPPPILYAVNLIRQFISEEHNPEATFSSIQQRGNEKLTPTSMFLHELYERLTGYLQSSTQNIQPFEFLSFMKPDQIYMNFYKIKIADDTNIVVCQRPETYGIYYLQMTLFTFDNSTDFFNQIIVSYETKYGEPIEDYGYNSHLIERMLQLIKLNITPEEFLNKIFTIVGLPEGIVDDILSKNDLVAEKDEEEEEPDHIILYKQSNALVGKIISKYGYSTNLAQELLKLVERMLCNIIFDNKLKNEPRQKARNKEIAHKQVSHASGCIISSFYDMNACIMLKGTYRLNFLDGSNAMISVESIHKDGDIDTWKCDLEIKILMNGREEKCTIVNGFIGSSDMNIYSRSRCKLMDEVKRKMDAFNNEDSKVFEEFLVGCVKLFAPEFVFRISNPSIQSYDSYL</sequence>
<comment type="caution">
    <text evidence="2">The sequence shown here is derived from an EMBL/GenBank/DDBJ whole genome shotgun (WGS) entry which is preliminary data.</text>
</comment>
<feature type="domain" description="F-box" evidence="1">
    <location>
        <begin position="20"/>
        <end position="69"/>
    </location>
</feature>
<organism evidence="2 3">
    <name type="scientific">Acrasis kona</name>
    <dbReference type="NCBI Taxonomy" id="1008807"/>
    <lineage>
        <taxon>Eukaryota</taxon>
        <taxon>Discoba</taxon>
        <taxon>Heterolobosea</taxon>
        <taxon>Tetramitia</taxon>
        <taxon>Eutetramitia</taxon>
        <taxon>Acrasidae</taxon>
        <taxon>Acrasis</taxon>
    </lineage>
</organism>
<dbReference type="AlphaFoldDB" id="A0AAW2ZFB8"/>
<proteinExistence type="predicted"/>
<dbReference type="InterPro" id="IPR001810">
    <property type="entry name" value="F-box_dom"/>
</dbReference>
<dbReference type="PROSITE" id="PS50181">
    <property type="entry name" value="FBOX"/>
    <property type="match status" value="1"/>
</dbReference>
<reference evidence="2 3" key="1">
    <citation type="submission" date="2024-03" db="EMBL/GenBank/DDBJ databases">
        <title>The Acrasis kona genome and developmental transcriptomes reveal deep origins of eukaryotic multicellular pathways.</title>
        <authorList>
            <person name="Sheikh S."/>
            <person name="Fu C.-J."/>
            <person name="Brown M.W."/>
            <person name="Baldauf S.L."/>
        </authorList>
    </citation>
    <scope>NUCLEOTIDE SEQUENCE [LARGE SCALE GENOMIC DNA]</scope>
    <source>
        <strain evidence="2 3">ATCC MYA-3509</strain>
    </source>
</reference>
<protein>
    <recommendedName>
        <fullName evidence="1">F-box domain-containing protein</fullName>
    </recommendedName>
</protein>
<dbReference type="Proteomes" id="UP001431209">
    <property type="component" value="Unassembled WGS sequence"/>
</dbReference>
<gene>
    <name evidence="2" type="ORF">AKO1_015724</name>
</gene>